<proteinExistence type="predicted"/>
<comment type="caution">
    <text evidence="2">The sequence shown here is derived from an EMBL/GenBank/DDBJ whole genome shotgun (WGS) entry which is preliminary data.</text>
</comment>
<evidence type="ECO:0000256" key="1">
    <source>
        <dbReference type="SAM" id="MobiDB-lite"/>
    </source>
</evidence>
<accession>A0ABN3IY26</accession>
<reference evidence="2 3" key="1">
    <citation type="journal article" date="2019" name="Int. J. Syst. Evol. Microbiol.">
        <title>The Global Catalogue of Microorganisms (GCM) 10K type strain sequencing project: providing services to taxonomists for standard genome sequencing and annotation.</title>
        <authorList>
            <consortium name="The Broad Institute Genomics Platform"/>
            <consortium name="The Broad Institute Genome Sequencing Center for Infectious Disease"/>
            <person name="Wu L."/>
            <person name="Ma J."/>
        </authorList>
    </citation>
    <scope>NUCLEOTIDE SEQUENCE [LARGE SCALE GENOMIC DNA]</scope>
    <source>
        <strain evidence="2 3">JCM 4358</strain>
    </source>
</reference>
<keyword evidence="3" id="KW-1185">Reference proteome</keyword>
<organism evidence="2 3">
    <name type="scientific">Streptomyces coeruleofuscus</name>
    <dbReference type="NCBI Taxonomy" id="66879"/>
    <lineage>
        <taxon>Bacteria</taxon>
        <taxon>Bacillati</taxon>
        <taxon>Actinomycetota</taxon>
        <taxon>Actinomycetes</taxon>
        <taxon>Kitasatosporales</taxon>
        <taxon>Streptomycetaceae</taxon>
        <taxon>Streptomyces</taxon>
    </lineage>
</organism>
<name>A0ABN3IY26_9ACTN</name>
<feature type="compositionally biased region" description="Polar residues" evidence="1">
    <location>
        <begin position="1"/>
        <end position="11"/>
    </location>
</feature>
<evidence type="ECO:0000313" key="2">
    <source>
        <dbReference type="EMBL" id="GAA2415708.1"/>
    </source>
</evidence>
<gene>
    <name evidence="2" type="ORF">GCM10010255_62480</name>
</gene>
<protein>
    <submittedName>
        <fullName evidence="2">Uncharacterized protein</fullName>
    </submittedName>
</protein>
<sequence length="54" mass="5610">MPSSTTETPSAYRSEAGPVTKVGGSLDNRIRFAVEAATAVADENGHTDHPTHTA</sequence>
<feature type="region of interest" description="Disordered" evidence="1">
    <location>
        <begin position="1"/>
        <end position="23"/>
    </location>
</feature>
<evidence type="ECO:0000313" key="3">
    <source>
        <dbReference type="Proteomes" id="UP001499986"/>
    </source>
</evidence>
<dbReference type="EMBL" id="BAAASE010000009">
    <property type="protein sequence ID" value="GAA2415708.1"/>
    <property type="molecule type" value="Genomic_DNA"/>
</dbReference>
<dbReference type="Proteomes" id="UP001499986">
    <property type="component" value="Unassembled WGS sequence"/>
</dbReference>